<dbReference type="RefSeq" id="WP_052502291.1">
    <property type="nucleotide sequence ID" value="NZ_CEGP01000027.1"/>
</dbReference>
<organism evidence="1 2">
    <name type="scientific">Streptococcus suis</name>
    <dbReference type="NCBI Taxonomy" id="1307"/>
    <lineage>
        <taxon>Bacteria</taxon>
        <taxon>Bacillati</taxon>
        <taxon>Bacillota</taxon>
        <taxon>Bacilli</taxon>
        <taxon>Lactobacillales</taxon>
        <taxon>Streptococcaceae</taxon>
        <taxon>Streptococcus</taxon>
    </lineage>
</organism>
<protein>
    <submittedName>
        <fullName evidence="1">Phage protein</fullName>
    </submittedName>
</protein>
<reference evidence="1 2" key="1">
    <citation type="submission" date="2016-02" db="EMBL/GenBank/DDBJ databases">
        <authorList>
            <consortium name="Pathogen Informatics"/>
        </authorList>
    </citation>
    <scope>NUCLEOTIDE SEQUENCE [LARGE SCALE GENOMIC DNA]</scope>
    <source>
        <strain evidence="1 2">LSS48</strain>
    </source>
</reference>
<gene>
    <name evidence="1" type="ORF">ERS132410_01207</name>
</gene>
<dbReference type="AlphaFoldDB" id="A0A0Z8EK96"/>
<sequence length="286" mass="33547">MAASYKELKCYFYQLNGTQQIKQYINHYFSKITNQDTIATESISGFDYYITRDIIQQPGYVLFTVAKVNTHEEIKLDDIEKQRRELVDKEDTQGLAIDAQFLYDFKSEILVQKRGQGQINISDLQIFISQKVNINSELVRFDLIKDKEGLEKLDRLNQVHDFVFNVSVPKQLNLFADDVKDINSGIEIAKKLSGDSIEIKVHGERLDKRGIWNSVQSLMAYQDKQDMKVTSMSIYGDSEIIDLVKHKLVYYKKIYIEELTTIDIYRFLEEAYANKRDYLKYYEESK</sequence>
<evidence type="ECO:0000313" key="1">
    <source>
        <dbReference type="EMBL" id="CYU84604.1"/>
    </source>
</evidence>
<evidence type="ECO:0000313" key="2">
    <source>
        <dbReference type="Proteomes" id="UP000073485"/>
    </source>
</evidence>
<accession>A0A0Z8EK96</accession>
<proteinExistence type="predicted"/>
<dbReference type="EMBL" id="FIGO01000006">
    <property type="protein sequence ID" value="CYU84604.1"/>
    <property type="molecule type" value="Genomic_DNA"/>
</dbReference>
<dbReference type="Proteomes" id="UP000073485">
    <property type="component" value="Unassembled WGS sequence"/>
</dbReference>
<name>A0A0Z8EK96_STRSU</name>